<dbReference type="InterPro" id="IPR013083">
    <property type="entry name" value="Znf_RING/FYVE/PHD"/>
</dbReference>
<dbReference type="OrthoDB" id="20295at2759"/>
<evidence type="ECO:0000256" key="2">
    <source>
        <dbReference type="ARBA" id="ARBA00004123"/>
    </source>
</evidence>
<dbReference type="InterPro" id="IPR003613">
    <property type="entry name" value="Ubox_domain"/>
</dbReference>
<dbReference type="AlphaFoldDB" id="A0A1S3JS14"/>
<dbReference type="InterPro" id="IPR019474">
    <property type="entry name" value="Ub_conjug_fac_E4_core"/>
</dbReference>
<gene>
    <name evidence="20" type="primary">LOC106175438</name>
</gene>
<keyword evidence="9" id="KW-0808">Transferase</keyword>
<keyword evidence="7" id="KW-0963">Cytoplasm</keyword>
<comment type="catalytic activity">
    <reaction evidence="1">
        <text>S-ubiquitinyl-[E2 ubiquitin-conjugating enzyme]-L-cysteine + [acceptor protein]-L-lysine = [E2 ubiquitin-conjugating enzyme]-L-cysteine + N(6)-ubiquitinyl-[acceptor protein]-L-lysine.</text>
        <dbReference type="EC" id="2.3.2.27"/>
    </reaction>
</comment>
<dbReference type="KEGG" id="lak:106175438"/>
<evidence type="ECO:0000256" key="8">
    <source>
        <dbReference type="ARBA" id="ARBA00022553"/>
    </source>
</evidence>
<evidence type="ECO:0000256" key="14">
    <source>
        <dbReference type="ARBA" id="ARBA00072779"/>
    </source>
</evidence>
<dbReference type="GO" id="GO:0036503">
    <property type="term" value="P:ERAD pathway"/>
    <property type="evidence" value="ECO:0007669"/>
    <property type="project" value="InterPro"/>
</dbReference>
<comment type="function">
    <text evidence="13">Ubiquitin-protein ligase that probably functions as an E3 ligase in conjunction with specific E1 and E2 ligases. May also function as an E4 ligase mediating the assembly of polyubiquitin chains on substrates ubiquitinated by another E3 ubiquitin ligase. May regulate myosin assembly in striated muscles together with STUB1 and VCP/p97 by targeting myosin chaperone UNC45B for proteasomal degradation.</text>
</comment>
<dbReference type="PANTHER" id="PTHR13931">
    <property type="entry name" value="UBIQUITINATION FACTOR E4"/>
    <property type="match status" value="1"/>
</dbReference>
<keyword evidence="12" id="KW-0539">Nucleus</keyword>
<evidence type="ECO:0000313" key="20">
    <source>
        <dbReference type="RefSeq" id="XP_013412896.1"/>
    </source>
</evidence>
<protein>
    <recommendedName>
        <fullName evidence="14">Ubiquitin conjugation factor E4 B</fullName>
        <ecNumber evidence="6">2.3.2.27</ecNumber>
    </recommendedName>
    <alternativeName>
        <fullName evidence="16">RING-type E3 ubiquitin transferase E4 B</fullName>
    </alternativeName>
    <alternativeName>
        <fullName evidence="15">Ubiquitin fusion degradation protein 2</fullName>
    </alternativeName>
</protein>
<dbReference type="InParanoid" id="A0A1S3JS14"/>
<evidence type="ECO:0000256" key="5">
    <source>
        <dbReference type="ARBA" id="ARBA00007434"/>
    </source>
</evidence>
<reference evidence="20" key="1">
    <citation type="submission" date="2025-08" db="UniProtKB">
        <authorList>
            <consortium name="RefSeq"/>
        </authorList>
    </citation>
    <scope>IDENTIFICATION</scope>
    <source>
        <tissue evidence="20">Gonads</tissue>
    </source>
</reference>
<evidence type="ECO:0000256" key="17">
    <source>
        <dbReference type="SAM" id="MobiDB-lite"/>
    </source>
</evidence>
<evidence type="ECO:0000256" key="3">
    <source>
        <dbReference type="ARBA" id="ARBA00004496"/>
    </source>
</evidence>
<dbReference type="PANTHER" id="PTHR13931:SF2">
    <property type="entry name" value="UBIQUITIN CONJUGATION FACTOR E4 B"/>
    <property type="match status" value="1"/>
</dbReference>
<accession>A0A1S3JS14</accession>
<name>A0A1S3JS14_LINAN</name>
<dbReference type="SMART" id="SM00504">
    <property type="entry name" value="Ubox"/>
    <property type="match status" value="1"/>
</dbReference>
<dbReference type="Pfam" id="PF10408">
    <property type="entry name" value="Ufd2P_core"/>
    <property type="match status" value="1"/>
</dbReference>
<evidence type="ECO:0000256" key="13">
    <source>
        <dbReference type="ARBA" id="ARBA00056267"/>
    </source>
</evidence>
<keyword evidence="8" id="KW-0597">Phosphoprotein</keyword>
<dbReference type="GO" id="GO:0005737">
    <property type="term" value="C:cytoplasm"/>
    <property type="evidence" value="ECO:0007669"/>
    <property type="project" value="UniProtKB-SubCell"/>
</dbReference>
<dbReference type="GeneID" id="106175438"/>
<evidence type="ECO:0000256" key="10">
    <source>
        <dbReference type="ARBA" id="ARBA00022786"/>
    </source>
</evidence>
<evidence type="ECO:0000259" key="18">
    <source>
        <dbReference type="PROSITE" id="PS51698"/>
    </source>
</evidence>
<comment type="pathway">
    <text evidence="4">Protein modification; protein ubiquitination.</text>
</comment>
<dbReference type="GO" id="GO:0000151">
    <property type="term" value="C:ubiquitin ligase complex"/>
    <property type="evidence" value="ECO:0007669"/>
    <property type="project" value="InterPro"/>
</dbReference>
<dbReference type="Gene3D" id="3.30.40.10">
    <property type="entry name" value="Zinc/RING finger domain, C3HC4 (zinc finger)"/>
    <property type="match status" value="1"/>
</dbReference>
<dbReference type="GO" id="GO:0005634">
    <property type="term" value="C:nucleus"/>
    <property type="evidence" value="ECO:0007669"/>
    <property type="project" value="UniProtKB-SubCell"/>
</dbReference>
<dbReference type="UniPathway" id="UPA00143"/>
<dbReference type="EC" id="2.3.2.27" evidence="6"/>
<comment type="subcellular location">
    <subcellularLocation>
        <location evidence="3">Cytoplasm</location>
    </subcellularLocation>
    <subcellularLocation>
        <location evidence="2">Nucleus</location>
    </subcellularLocation>
</comment>
<evidence type="ECO:0000256" key="1">
    <source>
        <dbReference type="ARBA" id="ARBA00000900"/>
    </source>
</evidence>
<feature type="region of interest" description="Disordered" evidence="17">
    <location>
        <begin position="1"/>
        <end position="119"/>
    </location>
</feature>
<dbReference type="CDD" id="cd16658">
    <property type="entry name" value="RING-Ubox_UBE4B"/>
    <property type="match status" value="1"/>
</dbReference>
<dbReference type="STRING" id="7574.A0A1S3JS14"/>
<dbReference type="Pfam" id="PF04564">
    <property type="entry name" value="U-box"/>
    <property type="match status" value="1"/>
</dbReference>
<dbReference type="GO" id="GO:0034450">
    <property type="term" value="F:ubiquitin-ubiquitin ligase activity"/>
    <property type="evidence" value="ECO:0007669"/>
    <property type="project" value="InterPro"/>
</dbReference>
<evidence type="ECO:0000313" key="19">
    <source>
        <dbReference type="Proteomes" id="UP000085678"/>
    </source>
</evidence>
<evidence type="ECO:0000256" key="6">
    <source>
        <dbReference type="ARBA" id="ARBA00012483"/>
    </source>
</evidence>
<dbReference type="PROSITE" id="PS51698">
    <property type="entry name" value="U_BOX"/>
    <property type="match status" value="1"/>
</dbReference>
<dbReference type="Proteomes" id="UP000085678">
    <property type="component" value="Unplaced"/>
</dbReference>
<evidence type="ECO:0000256" key="12">
    <source>
        <dbReference type="ARBA" id="ARBA00023242"/>
    </source>
</evidence>
<feature type="compositionally biased region" description="Polar residues" evidence="17">
    <location>
        <begin position="43"/>
        <end position="73"/>
    </location>
</feature>
<proteinExistence type="inferred from homology"/>
<keyword evidence="19" id="KW-1185">Reference proteome</keyword>
<organism evidence="19 20">
    <name type="scientific">Lingula anatina</name>
    <name type="common">Brachiopod</name>
    <name type="synonym">Lingula unguis</name>
    <dbReference type="NCBI Taxonomy" id="7574"/>
    <lineage>
        <taxon>Eukaryota</taxon>
        <taxon>Metazoa</taxon>
        <taxon>Spiralia</taxon>
        <taxon>Lophotrochozoa</taxon>
        <taxon>Brachiopoda</taxon>
        <taxon>Linguliformea</taxon>
        <taxon>Lingulata</taxon>
        <taxon>Lingulida</taxon>
        <taxon>Linguloidea</taxon>
        <taxon>Lingulidae</taxon>
        <taxon>Lingula</taxon>
    </lineage>
</organism>
<keyword evidence="10" id="KW-0833">Ubl conjugation pathway</keyword>
<evidence type="ECO:0000256" key="15">
    <source>
        <dbReference type="ARBA" id="ARBA00081821"/>
    </source>
</evidence>
<evidence type="ECO:0000256" key="7">
    <source>
        <dbReference type="ARBA" id="ARBA00022490"/>
    </source>
</evidence>
<sequence length="1114" mass="127795">MSELTPDEMRRRRLARLGASPASSPGGGSVSPQTPASLGASPSLRTQAASSTQPSPSETPMSVDQSASETSNMETDDSSCEKSAQSQVDVDSGIETNMEVDDEPRAETKRKRDISVSEASEEQTIAAICRLFIVSWKERSEETLYLPDLAESCSGSENGYEDYQDLISQILMEVLTVMSQQSKNPMLSLKPPKLAGSPSKYGASPGAGAMLLHERPTRDFPRLKFQPEDSKEVEMLKYLLDCFDRCLNEERLSSKRSRVPPLSTAIEETRTQCVNMAALVLQGVLTHPRSPARPSLLLPFLLNHNLPAGFLEMLVKQTSGCQRSFKQVFAPILQGLYNTIKRLSFDEDDYRQPILVLRQLCDIQTFGKQKPVCSLIIQLDNWLPAGMTEAEGMELQKLAFLGPFFALSVFAEDNTQVVEKLFANKEMPPDSIRLVHQRLRSEMDFARNELFEIVHTFLRNVDTRDSCLNFITAVIQRNLKRAQIQADERLLCGEGLMLNFLTVLQKLSRPIKLEKVDPFYLFSPNARVNISEEARLKCTTQDSTQWIEELNKDTSHIWQDAKFPTECYFLTLHSHHLSILPITRKYQRRLRAMRDLTRMIEELENHEPQWKHLPTVASRNRELLKRWKSQERRLQRGKMCADAAVFQESLLVGTLQFFETLVQYLLRLVCPSYPRISLPLPQEVPMLFAALPEYYVEDLADFFLFVIQYTPHILETSLTHIKDLADFLIVFISSSHYIKNPYLVAKLIEVMFVLNPNVQPRTEKTSDMVLNNSLALDNLSPALMKFYTDVESTGASSEFYDKFSIRYHISIIFKTLWENPAHKGKLIEEANSGKQFVRFVNMLMNDTTFLLDESLDTLKSIHEAQELMENKAEWGKLSREQQQSKQRQLAQDERQCRSYLTLGSETVEMFYYLTRQIQMPFLVPELADRLAAMLNFNLQQLCGPKCKELKVKNPDKYGWEPKKLLDRLTSIYLHLNNCDAFAQAIANDERSYRKELFDDAVARLKKACIKTHTEIAQFQQLQSKVEKLLVEKHKEETDFGDIPDDFRDPLMDTLMTDPVILPSGTVMDRPIIQRHLLNSSTDPFNRQHLTEEMLIPATDLKKRIEQWKREKTKK</sequence>
<dbReference type="SUPFAM" id="SSF57850">
    <property type="entry name" value="RING/U-box"/>
    <property type="match status" value="1"/>
</dbReference>
<feature type="domain" description="U-box" evidence="18">
    <location>
        <begin position="1041"/>
        <end position="1114"/>
    </location>
</feature>
<evidence type="ECO:0000256" key="4">
    <source>
        <dbReference type="ARBA" id="ARBA00004906"/>
    </source>
</evidence>
<dbReference type="GO" id="GO:0006511">
    <property type="term" value="P:ubiquitin-dependent protein catabolic process"/>
    <property type="evidence" value="ECO:0007669"/>
    <property type="project" value="InterPro"/>
</dbReference>
<dbReference type="GO" id="GO:0000209">
    <property type="term" value="P:protein polyubiquitination"/>
    <property type="evidence" value="ECO:0007669"/>
    <property type="project" value="TreeGrafter"/>
</dbReference>
<dbReference type="FunFam" id="3.30.40.10:FF:000060">
    <property type="entry name" value="ubiquitin conjugation factor E4 B"/>
    <property type="match status" value="1"/>
</dbReference>
<evidence type="ECO:0000256" key="16">
    <source>
        <dbReference type="ARBA" id="ARBA00083610"/>
    </source>
</evidence>
<dbReference type="FunCoup" id="A0A1S3JS14">
    <property type="interactions" value="3439"/>
</dbReference>
<dbReference type="InterPro" id="IPR045132">
    <property type="entry name" value="UBE4"/>
</dbReference>
<evidence type="ECO:0000256" key="11">
    <source>
        <dbReference type="ARBA" id="ARBA00022990"/>
    </source>
</evidence>
<comment type="similarity">
    <text evidence="5">Belongs to the ubiquitin conjugation factor E4 family.</text>
</comment>
<dbReference type="RefSeq" id="XP_013412896.1">
    <property type="nucleotide sequence ID" value="XM_013557442.1"/>
</dbReference>
<keyword evidence="11" id="KW-0007">Acetylation</keyword>
<evidence type="ECO:0000256" key="9">
    <source>
        <dbReference type="ARBA" id="ARBA00022679"/>
    </source>
</evidence>